<keyword evidence="3" id="KW-1185">Reference proteome</keyword>
<dbReference type="AlphaFoldDB" id="A0A164J1M1"/>
<accession>A0A164J1M1</accession>
<keyword evidence="1" id="KW-0472">Membrane</keyword>
<gene>
    <name evidence="2" type="ORF">AWN90_04955</name>
</gene>
<sequence>MTSTEPDICVRIMYADLPFAFLVCPAAATNFLRAWRNSHHPALSVTIGAVPQPHPPKRLPCERLWLTP</sequence>
<feature type="transmembrane region" description="Helical" evidence="1">
    <location>
        <begin position="12"/>
        <end position="32"/>
    </location>
</feature>
<evidence type="ECO:0000313" key="3">
    <source>
        <dbReference type="Proteomes" id="UP000076512"/>
    </source>
</evidence>
<organism evidence="2 3">
    <name type="scientific">Nocardia terpenica</name>
    <dbReference type="NCBI Taxonomy" id="455432"/>
    <lineage>
        <taxon>Bacteria</taxon>
        <taxon>Bacillati</taxon>
        <taxon>Actinomycetota</taxon>
        <taxon>Actinomycetes</taxon>
        <taxon>Mycobacteriales</taxon>
        <taxon>Nocardiaceae</taxon>
        <taxon>Nocardia</taxon>
    </lineage>
</organism>
<evidence type="ECO:0000313" key="2">
    <source>
        <dbReference type="EMBL" id="KZM69953.1"/>
    </source>
</evidence>
<proteinExistence type="predicted"/>
<comment type="caution">
    <text evidence="2">The sequence shown here is derived from an EMBL/GenBank/DDBJ whole genome shotgun (WGS) entry which is preliminary data.</text>
</comment>
<dbReference type="STRING" id="455432.AWN90_04955"/>
<keyword evidence="1" id="KW-0812">Transmembrane</keyword>
<evidence type="ECO:0000256" key="1">
    <source>
        <dbReference type="SAM" id="Phobius"/>
    </source>
</evidence>
<dbReference type="Proteomes" id="UP000076512">
    <property type="component" value="Unassembled WGS sequence"/>
</dbReference>
<name>A0A164J1M1_9NOCA</name>
<keyword evidence="1" id="KW-1133">Transmembrane helix</keyword>
<dbReference type="EMBL" id="LWGR01000016">
    <property type="protein sequence ID" value="KZM69953.1"/>
    <property type="molecule type" value="Genomic_DNA"/>
</dbReference>
<reference evidence="2 3" key="1">
    <citation type="submission" date="2016-04" db="EMBL/GenBank/DDBJ databases">
        <authorList>
            <person name="Evans L.H."/>
            <person name="Alamgir A."/>
            <person name="Owens N."/>
            <person name="Weber N.D."/>
            <person name="Virtaneva K."/>
            <person name="Barbian K."/>
            <person name="Babar A."/>
            <person name="Rosenke K."/>
        </authorList>
    </citation>
    <scope>NUCLEOTIDE SEQUENCE [LARGE SCALE GENOMIC DNA]</scope>
    <source>
        <strain evidence="2 3">IFM 0406</strain>
    </source>
</reference>
<protein>
    <submittedName>
        <fullName evidence="2">Uncharacterized protein</fullName>
    </submittedName>
</protein>